<evidence type="ECO:0000256" key="2">
    <source>
        <dbReference type="ARBA" id="ARBA00009665"/>
    </source>
</evidence>
<dbReference type="GO" id="GO:0005315">
    <property type="term" value="F:phosphate transmembrane transporter activity"/>
    <property type="evidence" value="ECO:0007669"/>
    <property type="project" value="Ensembl"/>
</dbReference>
<evidence type="ECO:0000313" key="11">
    <source>
        <dbReference type="Ensembl" id="ENSCSEP00000033532.1"/>
    </source>
</evidence>
<feature type="transmembrane region" description="Helical" evidence="8">
    <location>
        <begin position="315"/>
        <end position="339"/>
    </location>
</feature>
<reference evidence="11" key="3">
    <citation type="submission" date="2025-09" db="UniProtKB">
        <authorList>
            <consortium name="Ensembl"/>
        </authorList>
    </citation>
    <scope>IDENTIFICATION</scope>
</reference>
<reference evidence="11" key="2">
    <citation type="submission" date="2025-08" db="UniProtKB">
        <authorList>
            <consortium name="Ensembl"/>
        </authorList>
    </citation>
    <scope>IDENTIFICATION</scope>
</reference>
<feature type="domain" description="SPX" evidence="10">
    <location>
        <begin position="1"/>
        <end position="177"/>
    </location>
</feature>
<dbReference type="AlphaFoldDB" id="A0A3P8X3S8"/>
<dbReference type="GO" id="GO:0000822">
    <property type="term" value="F:inositol hexakisphosphate binding"/>
    <property type="evidence" value="ECO:0007669"/>
    <property type="project" value="TreeGrafter"/>
</dbReference>
<dbReference type="STRING" id="244447.ENSCSEP00000033532"/>
<feature type="coiled-coil region" evidence="6">
    <location>
        <begin position="70"/>
        <end position="97"/>
    </location>
</feature>
<dbReference type="Proteomes" id="UP000265120">
    <property type="component" value="Chromosome 20"/>
</dbReference>
<reference evidence="11 12" key="1">
    <citation type="journal article" date="2014" name="Nat. Genet.">
        <title>Whole-genome sequence of a flatfish provides insights into ZW sex chromosome evolution and adaptation to a benthic lifestyle.</title>
        <authorList>
            <person name="Chen S."/>
            <person name="Zhang G."/>
            <person name="Shao C."/>
            <person name="Huang Q."/>
            <person name="Liu G."/>
            <person name="Zhang P."/>
            <person name="Song W."/>
            <person name="An N."/>
            <person name="Chalopin D."/>
            <person name="Volff J.N."/>
            <person name="Hong Y."/>
            <person name="Li Q."/>
            <person name="Sha Z."/>
            <person name="Zhou H."/>
            <person name="Xie M."/>
            <person name="Yu Q."/>
            <person name="Liu Y."/>
            <person name="Xiang H."/>
            <person name="Wang N."/>
            <person name="Wu K."/>
            <person name="Yang C."/>
            <person name="Zhou Q."/>
            <person name="Liao X."/>
            <person name="Yang L."/>
            <person name="Hu Q."/>
            <person name="Zhang J."/>
            <person name="Meng L."/>
            <person name="Jin L."/>
            <person name="Tian Y."/>
            <person name="Lian J."/>
            <person name="Yang J."/>
            <person name="Miao G."/>
            <person name="Liu S."/>
            <person name="Liang Z."/>
            <person name="Yan F."/>
            <person name="Li Y."/>
            <person name="Sun B."/>
            <person name="Zhang H."/>
            <person name="Zhang J."/>
            <person name="Zhu Y."/>
            <person name="Du M."/>
            <person name="Zhao Y."/>
            <person name="Schartl M."/>
            <person name="Tang Q."/>
            <person name="Wang J."/>
        </authorList>
    </citation>
    <scope>NUCLEOTIDE SEQUENCE</scope>
</reference>
<evidence type="ECO:0000256" key="8">
    <source>
        <dbReference type="SAM" id="Phobius"/>
    </source>
</evidence>
<keyword evidence="6" id="KW-0175">Coiled coil</keyword>
<keyword evidence="5 8" id="KW-0472">Membrane</keyword>
<feature type="transmembrane region" description="Helical" evidence="8">
    <location>
        <begin position="345"/>
        <end position="364"/>
    </location>
</feature>
<dbReference type="PROSITE" id="PS51380">
    <property type="entry name" value="EXS"/>
    <property type="match status" value="1"/>
</dbReference>
<dbReference type="GO" id="GO:0016036">
    <property type="term" value="P:cellular response to phosphate starvation"/>
    <property type="evidence" value="ECO:0007669"/>
    <property type="project" value="TreeGrafter"/>
</dbReference>
<keyword evidence="3 8" id="KW-0812">Transmembrane</keyword>
<evidence type="ECO:0000256" key="7">
    <source>
        <dbReference type="SAM" id="MobiDB-lite"/>
    </source>
</evidence>
<evidence type="ECO:0000256" key="3">
    <source>
        <dbReference type="ARBA" id="ARBA00022692"/>
    </source>
</evidence>
<dbReference type="GO" id="GO:0015562">
    <property type="term" value="F:efflux transmembrane transporter activity"/>
    <property type="evidence" value="ECO:0007669"/>
    <property type="project" value="Ensembl"/>
</dbReference>
<dbReference type="GO" id="GO:0001501">
    <property type="term" value="P:skeletal system development"/>
    <property type="evidence" value="ECO:0007669"/>
    <property type="project" value="Ensembl"/>
</dbReference>
<evidence type="ECO:0000256" key="4">
    <source>
        <dbReference type="ARBA" id="ARBA00022989"/>
    </source>
</evidence>
<keyword evidence="12" id="KW-1185">Reference proteome</keyword>
<comment type="subcellular location">
    <subcellularLocation>
        <location evidence="1">Membrane</location>
        <topology evidence="1">Multi-pass membrane protein</topology>
    </subcellularLocation>
</comment>
<evidence type="ECO:0000259" key="9">
    <source>
        <dbReference type="PROSITE" id="PS51380"/>
    </source>
</evidence>
<protein>
    <submittedName>
        <fullName evidence="11">Xenotropic and polytropic retrovirus receptor 1b</fullName>
    </submittedName>
</protein>
<feature type="transmembrane region" description="Helical" evidence="8">
    <location>
        <begin position="441"/>
        <end position="460"/>
    </location>
</feature>
<dbReference type="GO" id="GO:0005794">
    <property type="term" value="C:Golgi apparatus"/>
    <property type="evidence" value="ECO:0007669"/>
    <property type="project" value="TreeGrafter"/>
</dbReference>
<dbReference type="PANTHER" id="PTHR10783:SF135">
    <property type="entry name" value="XENOTROPIC AND POLYTROPIC RETROVIRUS RECEPTOR 1 HOMOLOG"/>
    <property type="match status" value="1"/>
</dbReference>
<dbReference type="InterPro" id="IPR004331">
    <property type="entry name" value="SPX_dom"/>
</dbReference>
<dbReference type="GeneTree" id="ENSGT00940000164519"/>
<feature type="region of interest" description="Disordered" evidence="7">
    <location>
        <begin position="581"/>
        <end position="626"/>
    </location>
</feature>
<name>A0A3P8X3S8_CYNSE</name>
<dbReference type="GO" id="GO:0005886">
    <property type="term" value="C:plasma membrane"/>
    <property type="evidence" value="ECO:0007669"/>
    <property type="project" value="TreeGrafter"/>
</dbReference>
<evidence type="ECO:0000256" key="1">
    <source>
        <dbReference type="ARBA" id="ARBA00004141"/>
    </source>
</evidence>
<dbReference type="InterPro" id="IPR004342">
    <property type="entry name" value="EXS_C"/>
</dbReference>
<sequence length="626" mass="72800">MKFTEHLSAHITPEWRKQYIQYEAFKEMLYAAQDQAPSIEVTDEDTVKRYYAKFEEKFFQTCEKELAKINTFYSEKLAEAQRRFATLQNELQSSLDAQRESAALGAGLRKRKTVFALSQKERCKHRNIKDLQLAFSEFYLSLILLQNYQNLNFTGFRKILKKHDKILETSRGADWRVVHVEVAPFYTCKKITQIISETEALVTTELEGGDRQRAMKRLRVPPLGAAQPAPAWTTFRVGLYCGVFLVLLVTVVITGAVVIQGADVWPMVRIYRGGFLLIEFLFLLGINTYGWRQAGVNHVLIFELNPRNNLSHQHLFEIAGLLGVLWCVSLLSCFFSNSILVPMQANPLALYGFFFLFLINPLKTCYYKSRFWLLKLLFRVVTAPFHRVGFADFWLADQLNSLVVVLMDLEYMICFYSFELDWKKHDGLISSKVEHHTDTQIFFYLYICCSVVSSCYTLIWDLKMDWGLFDRNAGENTFLREEIVYPQKAYYYSAIVEDVMLRFSWTLTVTLSTLSGFHGISDILTTVLAPMEVFRRFVWNFFRLENEHLNNCGEFRAVRDISVAPLNADDQTLLEQMMDQEDGVRNRQGKKSWKRSYSMSLRRPRLASQSKTRDTKVLIEDTDDDS</sequence>
<evidence type="ECO:0000256" key="5">
    <source>
        <dbReference type="ARBA" id="ARBA00023136"/>
    </source>
</evidence>
<proteinExistence type="inferred from homology"/>
<keyword evidence="4 8" id="KW-1133">Transmembrane helix</keyword>
<comment type="similarity">
    <text evidence="2">Belongs to the SYG1 (TC 2.A.94) family.</text>
</comment>
<accession>A0A3P8X3S8</accession>
<dbReference type="InParanoid" id="A0A3P8X3S8"/>
<feature type="transmembrane region" description="Helical" evidence="8">
    <location>
        <begin position="237"/>
        <end position="258"/>
    </location>
</feature>
<dbReference type="PANTHER" id="PTHR10783">
    <property type="entry name" value="XENOTROPIC AND POLYTROPIC RETROVIRUS RECEPTOR 1-RELATED"/>
    <property type="match status" value="1"/>
</dbReference>
<evidence type="ECO:0000259" key="10">
    <source>
        <dbReference type="PROSITE" id="PS51382"/>
    </source>
</evidence>
<dbReference type="CDD" id="cd14477">
    <property type="entry name" value="SPX_XPR1_like"/>
    <property type="match status" value="1"/>
</dbReference>
<feature type="transmembrane region" description="Helical" evidence="8">
    <location>
        <begin position="270"/>
        <end position="291"/>
    </location>
</feature>
<evidence type="ECO:0000313" key="12">
    <source>
        <dbReference type="Proteomes" id="UP000265120"/>
    </source>
</evidence>
<dbReference type="PROSITE" id="PS51382">
    <property type="entry name" value="SPX"/>
    <property type="match status" value="1"/>
</dbReference>
<organism evidence="11 12">
    <name type="scientific">Cynoglossus semilaevis</name>
    <name type="common">Tongue sole</name>
    <dbReference type="NCBI Taxonomy" id="244447"/>
    <lineage>
        <taxon>Eukaryota</taxon>
        <taxon>Metazoa</taxon>
        <taxon>Chordata</taxon>
        <taxon>Craniata</taxon>
        <taxon>Vertebrata</taxon>
        <taxon>Euteleostomi</taxon>
        <taxon>Actinopterygii</taxon>
        <taxon>Neopterygii</taxon>
        <taxon>Teleostei</taxon>
        <taxon>Neoteleostei</taxon>
        <taxon>Acanthomorphata</taxon>
        <taxon>Carangaria</taxon>
        <taxon>Pleuronectiformes</taxon>
        <taxon>Pleuronectoidei</taxon>
        <taxon>Cynoglossidae</taxon>
        <taxon>Cynoglossinae</taxon>
        <taxon>Cynoglossus</taxon>
    </lineage>
</organism>
<dbReference type="GO" id="GO:0014004">
    <property type="term" value="P:microglia differentiation"/>
    <property type="evidence" value="ECO:0007669"/>
    <property type="project" value="Ensembl"/>
</dbReference>
<dbReference type="OMA" id="FMQLYGV"/>
<dbReference type="GO" id="GO:0035435">
    <property type="term" value="P:phosphate ion transmembrane transport"/>
    <property type="evidence" value="ECO:0007669"/>
    <property type="project" value="Ensembl"/>
</dbReference>
<dbReference type="Pfam" id="PF03124">
    <property type="entry name" value="EXS"/>
    <property type="match status" value="2"/>
</dbReference>
<dbReference type="Pfam" id="PF03105">
    <property type="entry name" value="SPX"/>
    <property type="match status" value="3"/>
</dbReference>
<feature type="domain" description="EXS" evidence="9">
    <location>
        <begin position="368"/>
        <end position="575"/>
    </location>
</feature>
<evidence type="ECO:0000256" key="6">
    <source>
        <dbReference type="SAM" id="Coils"/>
    </source>
</evidence>
<dbReference type="Ensembl" id="ENSCSET00000033966.1">
    <property type="protein sequence ID" value="ENSCSEP00000033532.1"/>
    <property type="gene ID" value="ENSCSEG00000021521.1"/>
</dbReference>